<gene>
    <name evidence="3" type="ORF">G3M78_07705</name>
</gene>
<proteinExistence type="predicted"/>
<feature type="transmembrane region" description="Helical" evidence="1">
    <location>
        <begin position="565"/>
        <end position="585"/>
    </location>
</feature>
<evidence type="ECO:0000313" key="3">
    <source>
        <dbReference type="EMBL" id="QPJ65277.1"/>
    </source>
</evidence>
<name>A0A7T0C2C6_9BACT</name>
<evidence type="ECO:0000256" key="1">
    <source>
        <dbReference type="SAM" id="Phobius"/>
    </source>
</evidence>
<dbReference type="Gene3D" id="2.130.10.10">
    <property type="entry name" value="YVTN repeat-like/Quinoprotein amine dehydrogenase"/>
    <property type="match status" value="1"/>
</dbReference>
<evidence type="ECO:0000313" key="4">
    <source>
        <dbReference type="Proteomes" id="UP000594464"/>
    </source>
</evidence>
<sequence length="960" mass="109548">MASHFVWNPDSKKGRENFKLETFAWFYDEFHLVIEGRNANDLREIAVSVTGGDKLSDMQSSGKQWELNGWTKLAWLCLLCFALLTLLLGPICLFAAMMPDRREDLIEEKNHPRFYRFCFYTILALSFYEAYWVVSHVYRPGFSYCNNAWTIFDMPRAEPAENPLIPFYNYAPGRPVFYSLIFRFLRIFGYSLEDPFYTEVAYRIVQFVIVTGANIALYFFLIHIFIKNQLPGVHFFPLIAFAFLSLDPELVFTYLSGNVHTSLFFPIFIGFFILSYRLAFEDQGWKTLMLFGLLGTCALLWRNDLKLVPILFLTLVFLCMGINKRSLKKTLIAFAITYFIPVLIMSNNYHQHQKFALYDGSQMSIVPITNFGAGNPDNSLGIMFDDCHVSRLGYFLNDSARPQAQSNYPEMQKFLAGYVATHPIEFFTAWKNRLPLNAFSLPSQVRPGSCQKIQERVLDFIKPDHIQYLWALMSFSLLFLPFAVLGDRRLMIFVLAPVIYALVLIGAAGSGVGYFIYIYLSFTIVITLGLSSLFKILRSFYSKLLFKSEGHANQRKPLESPHSKSIQILTLTTSVLVCIVLLLGIKGYDPYSYGSKNPQLLNQQDRLKRIFTGNDYNDSIQIKWRMHIPAGTQPYSDGHLVPFGANILFNRYLDLAVVNPDTGVIEKNIPYRKGPGCIAGYFQLKKDKLVIAELDPKGHQRVRTINADTLETINEGPLKYHIYSPFIVDDQNIYHSTHVWRTDYQFTAQQIPKDLMDDTAADQPVLLYNNKQSSLGGIAQTVDSVFVPTMHDGLFLAFDKNTWNLKWKFKGRSNAHATPVIYENTVVYADKKGVIYQLDLNDGKLIQTIDTQMEIFEGIAIAGGVLYAVSWDEIISAADLNTGKLLWRLQGRGAMKARPLFKDGALYTGSGTWLMKIDAKTGKKLWEINLGTFIIDTPLIQSDVIVVRTLYGLYGLQQLK</sequence>
<feature type="transmembrane region" description="Helical" evidence="1">
    <location>
        <begin position="233"/>
        <end position="255"/>
    </location>
</feature>
<dbReference type="SUPFAM" id="SSF50998">
    <property type="entry name" value="Quinoprotein alcohol dehydrogenase-like"/>
    <property type="match status" value="1"/>
</dbReference>
<reference evidence="4" key="1">
    <citation type="submission" date="2020-02" db="EMBL/GenBank/DDBJ databases">
        <title>Genomic and physiological characterization of two novel Nitrospinaceae genera.</title>
        <authorList>
            <person name="Mueller A.J."/>
            <person name="Jung M.-Y."/>
            <person name="Strachan C.R."/>
            <person name="Herbold C.W."/>
            <person name="Kirkegaard R.H."/>
            <person name="Daims H."/>
        </authorList>
    </citation>
    <scope>NUCLEOTIDE SEQUENCE [LARGE SCALE GENOMIC DNA]</scope>
</reference>
<dbReference type="PANTHER" id="PTHR34512:SF30">
    <property type="entry name" value="OUTER MEMBRANE PROTEIN ASSEMBLY FACTOR BAMB"/>
    <property type="match status" value="1"/>
</dbReference>
<dbReference type="PANTHER" id="PTHR34512">
    <property type="entry name" value="CELL SURFACE PROTEIN"/>
    <property type="match status" value="1"/>
</dbReference>
<feature type="transmembrane region" description="Helical" evidence="1">
    <location>
        <begin position="466"/>
        <end position="485"/>
    </location>
</feature>
<dbReference type="Proteomes" id="UP000594464">
    <property type="component" value="Chromosome"/>
</dbReference>
<dbReference type="AlphaFoldDB" id="A0A7T0C2C6"/>
<dbReference type="InterPro" id="IPR015943">
    <property type="entry name" value="WD40/YVTN_repeat-like_dom_sf"/>
</dbReference>
<dbReference type="Pfam" id="PF13360">
    <property type="entry name" value="PQQ_2"/>
    <property type="match status" value="1"/>
</dbReference>
<feature type="domain" description="Pyrrolo-quinoline quinone repeat" evidence="2">
    <location>
        <begin position="797"/>
        <end position="928"/>
    </location>
</feature>
<feature type="transmembrane region" description="Helical" evidence="1">
    <location>
        <begin position="117"/>
        <end position="134"/>
    </location>
</feature>
<feature type="transmembrane region" description="Helical" evidence="1">
    <location>
        <begin position="490"/>
        <end position="508"/>
    </location>
</feature>
<dbReference type="EMBL" id="CP048620">
    <property type="protein sequence ID" value="QPJ65277.1"/>
    <property type="molecule type" value="Genomic_DNA"/>
</dbReference>
<feature type="transmembrane region" description="Helical" evidence="1">
    <location>
        <begin position="330"/>
        <end position="349"/>
    </location>
</feature>
<dbReference type="SMART" id="SM00564">
    <property type="entry name" value="PQQ"/>
    <property type="match status" value="4"/>
</dbReference>
<dbReference type="KEGG" id="nva:G3M78_07705"/>
<feature type="transmembrane region" description="Helical" evidence="1">
    <location>
        <begin position="285"/>
        <end position="301"/>
    </location>
</feature>
<feature type="transmembrane region" description="Helical" evidence="1">
    <location>
        <begin position="261"/>
        <end position="278"/>
    </location>
</feature>
<keyword evidence="1" id="KW-0812">Transmembrane</keyword>
<feature type="transmembrane region" description="Helical" evidence="1">
    <location>
        <begin position="514"/>
        <end position="537"/>
    </location>
</feature>
<dbReference type="InterPro" id="IPR002372">
    <property type="entry name" value="PQQ_rpt_dom"/>
</dbReference>
<protein>
    <submittedName>
        <fullName evidence="3">PQQ-like beta-propeller repeat protein</fullName>
    </submittedName>
</protein>
<evidence type="ECO:0000259" key="2">
    <source>
        <dbReference type="Pfam" id="PF13360"/>
    </source>
</evidence>
<feature type="transmembrane region" description="Helical" evidence="1">
    <location>
        <begin position="200"/>
        <end position="221"/>
    </location>
</feature>
<organism evidence="3 4">
    <name type="scientific">Candidatus Nitrohelix vancouverensis</name>
    <dbReference type="NCBI Taxonomy" id="2705534"/>
    <lineage>
        <taxon>Bacteria</taxon>
        <taxon>Pseudomonadati</taxon>
        <taxon>Nitrospinota/Tectimicrobiota group</taxon>
        <taxon>Nitrospinota</taxon>
        <taxon>Nitrospinia</taxon>
        <taxon>Nitrospinales</taxon>
        <taxon>Nitrospinaceae</taxon>
        <taxon>Candidatus Nitrohelix</taxon>
    </lineage>
</organism>
<dbReference type="InterPro" id="IPR018391">
    <property type="entry name" value="PQQ_b-propeller_rpt"/>
</dbReference>
<accession>A0A7T0C2C6</accession>
<keyword evidence="1" id="KW-1133">Transmembrane helix</keyword>
<dbReference type="InterPro" id="IPR011047">
    <property type="entry name" value="Quinoprotein_ADH-like_sf"/>
</dbReference>
<feature type="transmembrane region" description="Helical" evidence="1">
    <location>
        <begin position="73"/>
        <end position="96"/>
    </location>
</feature>
<feature type="transmembrane region" description="Helical" evidence="1">
    <location>
        <begin position="307"/>
        <end position="323"/>
    </location>
</feature>
<keyword evidence="1" id="KW-0472">Membrane</keyword>